<dbReference type="InterPro" id="IPR036866">
    <property type="entry name" value="RibonucZ/Hydroxyglut_hydro"/>
</dbReference>
<proteinExistence type="predicted"/>
<evidence type="ECO:0000259" key="5">
    <source>
        <dbReference type="SMART" id="SM00849"/>
    </source>
</evidence>
<evidence type="ECO:0000313" key="7">
    <source>
        <dbReference type="Proteomes" id="UP000185490"/>
    </source>
</evidence>
<keyword evidence="2" id="KW-0479">Metal-binding</keyword>
<dbReference type="CDD" id="cd06262">
    <property type="entry name" value="metallo-hydrolase-like_MBL-fold"/>
    <property type="match status" value="1"/>
</dbReference>
<protein>
    <submittedName>
        <fullName evidence="6">Beta-lactamase</fullName>
    </submittedName>
</protein>
<dbReference type="PANTHER" id="PTHR46233:SF3">
    <property type="entry name" value="HYDROXYACYLGLUTATHIONE HYDROLASE GLOC"/>
    <property type="match status" value="1"/>
</dbReference>
<dbReference type="SMART" id="SM00849">
    <property type="entry name" value="Lactamase_B"/>
    <property type="match status" value="1"/>
</dbReference>
<dbReference type="EMBL" id="CP007389">
    <property type="protein sequence ID" value="APT73458.1"/>
    <property type="molecule type" value="Genomic_DNA"/>
</dbReference>
<evidence type="ECO:0000256" key="3">
    <source>
        <dbReference type="ARBA" id="ARBA00022801"/>
    </source>
</evidence>
<dbReference type="Gene3D" id="3.60.15.10">
    <property type="entry name" value="Ribonuclease Z/Hydroxyacylglutathione hydrolase-like"/>
    <property type="match status" value="1"/>
</dbReference>
<comment type="cofactor">
    <cofactor evidence="1">
        <name>Zn(2+)</name>
        <dbReference type="ChEBI" id="CHEBI:29105"/>
    </cofactor>
</comment>
<dbReference type="RefSeq" id="WP_012056641.1">
    <property type="nucleotide sequence ID" value="NZ_CP007389.1"/>
</dbReference>
<keyword evidence="3" id="KW-0378">Hydrolase</keyword>
<dbReference type="InterPro" id="IPR001279">
    <property type="entry name" value="Metallo-B-lactamas"/>
</dbReference>
<evidence type="ECO:0000256" key="4">
    <source>
        <dbReference type="ARBA" id="ARBA00022833"/>
    </source>
</evidence>
<evidence type="ECO:0000313" key="6">
    <source>
        <dbReference type="EMBL" id="APT73458.1"/>
    </source>
</evidence>
<gene>
    <name evidence="6" type="ORF">BW47_02245</name>
</gene>
<name>A0ABN4UTG7_9BACT</name>
<evidence type="ECO:0000256" key="2">
    <source>
        <dbReference type="ARBA" id="ARBA00022723"/>
    </source>
</evidence>
<accession>A0ABN4UTG7</accession>
<sequence length="192" mass="22001">MEFKLYKTSGFLGTNTYVFKKERIYVVDPGFGIGRYLGDIPVCVLLTHGHYDHIAGLTELNVEKVYISKEDKKMLYDPNENFSHLFGTTFIYEKDAEDIDVFFETIKVPGHTLGSRIIIFEDLIFTGDTVFCNTVGRSDLGGSKKLMNEAIKRLNDVFLKLNKNMFILPGHEKVCKISDLFKINPFFKNGNY</sequence>
<keyword evidence="4" id="KW-0862">Zinc</keyword>
<dbReference type="Proteomes" id="UP000185490">
    <property type="component" value="Chromosome"/>
</dbReference>
<dbReference type="InterPro" id="IPR051453">
    <property type="entry name" value="MBL_Glyoxalase_II"/>
</dbReference>
<dbReference type="Pfam" id="PF00753">
    <property type="entry name" value="Lactamase_B"/>
    <property type="match status" value="1"/>
</dbReference>
<dbReference type="SUPFAM" id="SSF56281">
    <property type="entry name" value="Metallo-hydrolase/oxidoreductase"/>
    <property type="match status" value="1"/>
</dbReference>
<feature type="domain" description="Metallo-beta-lactamase" evidence="5">
    <location>
        <begin position="13"/>
        <end position="171"/>
    </location>
</feature>
<organism evidence="6 7">
    <name type="scientific">Thermosipho melanesiensis</name>
    <dbReference type="NCBI Taxonomy" id="46541"/>
    <lineage>
        <taxon>Bacteria</taxon>
        <taxon>Thermotogati</taxon>
        <taxon>Thermotogota</taxon>
        <taxon>Thermotogae</taxon>
        <taxon>Thermotogales</taxon>
        <taxon>Fervidobacteriaceae</taxon>
        <taxon>Thermosipho</taxon>
    </lineage>
</organism>
<keyword evidence="7" id="KW-1185">Reference proteome</keyword>
<reference evidence="6 7" key="1">
    <citation type="submission" date="2014-02" db="EMBL/GenBank/DDBJ databases">
        <title>Diversity of Thermotogales isolates from hydrothermal vents.</title>
        <authorList>
            <person name="Haverkamp T.H.A."/>
            <person name="Lossouarn J."/>
            <person name="Geslin C."/>
            <person name="Nesbo C.L."/>
        </authorList>
    </citation>
    <scope>NUCLEOTIDE SEQUENCE [LARGE SCALE GENOMIC DNA]</scope>
    <source>
        <strain evidence="6 7">431</strain>
    </source>
</reference>
<dbReference type="PANTHER" id="PTHR46233">
    <property type="entry name" value="HYDROXYACYLGLUTATHIONE HYDROLASE GLOC"/>
    <property type="match status" value="1"/>
</dbReference>
<evidence type="ECO:0000256" key="1">
    <source>
        <dbReference type="ARBA" id="ARBA00001947"/>
    </source>
</evidence>